<evidence type="ECO:0000256" key="7">
    <source>
        <dbReference type="ARBA" id="ARBA00023180"/>
    </source>
</evidence>
<evidence type="ECO:0000256" key="6">
    <source>
        <dbReference type="ARBA" id="ARBA00023098"/>
    </source>
</evidence>
<dbReference type="PANTHER" id="PTHR10728:SF33">
    <property type="entry name" value="LYSOPHOSPHOLIPASE 1-RELATED"/>
    <property type="match status" value="1"/>
</dbReference>
<dbReference type="PANTHER" id="PTHR10728">
    <property type="entry name" value="CYTOSOLIC PHOSPHOLIPASE A2"/>
    <property type="match status" value="1"/>
</dbReference>
<evidence type="ECO:0000256" key="1">
    <source>
        <dbReference type="ARBA" id="ARBA00008780"/>
    </source>
</evidence>
<evidence type="ECO:0000256" key="2">
    <source>
        <dbReference type="ARBA" id="ARBA00013274"/>
    </source>
</evidence>
<keyword evidence="5 8" id="KW-0442">Lipid degradation</keyword>
<feature type="domain" description="PLA2c" evidence="10">
    <location>
        <begin position="40"/>
        <end position="549"/>
    </location>
</feature>
<protein>
    <recommendedName>
        <fullName evidence="2 9">Lysophospholipase</fullName>
        <ecNumber evidence="2 9">3.1.1.5</ecNumber>
    </recommendedName>
</protein>
<dbReference type="EC" id="3.1.1.5" evidence="2 9"/>
<keyword evidence="7" id="KW-0325">Glycoprotein</keyword>
<dbReference type="Gene3D" id="3.40.1090.10">
    <property type="entry name" value="Cytosolic phospholipase A2 catalytic domain"/>
    <property type="match status" value="1"/>
</dbReference>
<dbReference type="GO" id="GO:0046475">
    <property type="term" value="P:glycerophospholipid catabolic process"/>
    <property type="evidence" value="ECO:0007669"/>
    <property type="project" value="TreeGrafter"/>
</dbReference>
<evidence type="ECO:0000313" key="11">
    <source>
        <dbReference type="EMBL" id="KAK5705403.1"/>
    </source>
</evidence>
<keyword evidence="3" id="KW-0732">Signal</keyword>
<evidence type="ECO:0000256" key="8">
    <source>
        <dbReference type="PROSITE-ProRule" id="PRU00555"/>
    </source>
</evidence>
<comment type="similarity">
    <text evidence="1 9">Belongs to the lysophospholipase family.</text>
</comment>
<dbReference type="SMART" id="SM00022">
    <property type="entry name" value="PLAc"/>
    <property type="match status" value="1"/>
</dbReference>
<comment type="catalytic activity">
    <reaction evidence="9">
        <text>a 1-acyl-sn-glycero-3-phosphocholine + H2O = sn-glycerol 3-phosphocholine + a fatty acid + H(+)</text>
        <dbReference type="Rhea" id="RHEA:15177"/>
        <dbReference type="ChEBI" id="CHEBI:15377"/>
        <dbReference type="ChEBI" id="CHEBI:15378"/>
        <dbReference type="ChEBI" id="CHEBI:16870"/>
        <dbReference type="ChEBI" id="CHEBI:28868"/>
        <dbReference type="ChEBI" id="CHEBI:58168"/>
        <dbReference type="EC" id="3.1.1.5"/>
    </reaction>
</comment>
<dbReference type="InterPro" id="IPR016035">
    <property type="entry name" value="Acyl_Trfase/lysoPLipase"/>
</dbReference>
<dbReference type="GO" id="GO:0005829">
    <property type="term" value="C:cytosol"/>
    <property type="evidence" value="ECO:0007669"/>
    <property type="project" value="TreeGrafter"/>
</dbReference>
<evidence type="ECO:0000259" key="10">
    <source>
        <dbReference type="PROSITE" id="PS51210"/>
    </source>
</evidence>
<evidence type="ECO:0000313" key="12">
    <source>
        <dbReference type="Proteomes" id="UP001310594"/>
    </source>
</evidence>
<keyword evidence="6 8" id="KW-0443">Lipid metabolism</keyword>
<dbReference type="InterPro" id="IPR002642">
    <property type="entry name" value="LysoPLipase_cat_dom"/>
</dbReference>
<accession>A0AAN7WG65</accession>
<dbReference type="GO" id="GO:0005783">
    <property type="term" value="C:endoplasmic reticulum"/>
    <property type="evidence" value="ECO:0007669"/>
    <property type="project" value="TreeGrafter"/>
</dbReference>
<evidence type="ECO:0000256" key="5">
    <source>
        <dbReference type="ARBA" id="ARBA00022963"/>
    </source>
</evidence>
<evidence type="ECO:0000256" key="4">
    <source>
        <dbReference type="ARBA" id="ARBA00022801"/>
    </source>
</evidence>
<dbReference type="EMBL" id="JAVRQU010000003">
    <property type="protein sequence ID" value="KAK5705403.1"/>
    <property type="molecule type" value="Genomic_DNA"/>
</dbReference>
<name>A0AAN7WG65_9PEZI</name>
<dbReference type="SUPFAM" id="SSF52151">
    <property type="entry name" value="FabD/lysophospholipase-like"/>
    <property type="match status" value="1"/>
</dbReference>
<reference evidence="11" key="1">
    <citation type="submission" date="2023-08" db="EMBL/GenBank/DDBJ databases">
        <title>Black Yeasts Isolated from many extreme environments.</title>
        <authorList>
            <person name="Coleine C."/>
            <person name="Stajich J.E."/>
            <person name="Selbmann L."/>
        </authorList>
    </citation>
    <scope>NUCLEOTIDE SEQUENCE</scope>
    <source>
        <strain evidence="11">CCFEE 5810</strain>
    </source>
</reference>
<gene>
    <name evidence="11" type="ORF">LTR97_002521</name>
</gene>
<dbReference type="Pfam" id="PF01735">
    <property type="entry name" value="PLA2_B"/>
    <property type="match status" value="1"/>
</dbReference>
<dbReference type="PROSITE" id="PS51210">
    <property type="entry name" value="PLA2C"/>
    <property type="match status" value="1"/>
</dbReference>
<evidence type="ECO:0000256" key="3">
    <source>
        <dbReference type="ARBA" id="ARBA00022729"/>
    </source>
</evidence>
<evidence type="ECO:0000256" key="9">
    <source>
        <dbReference type="RuleBase" id="RU362103"/>
    </source>
</evidence>
<dbReference type="Proteomes" id="UP001310594">
    <property type="component" value="Unassembled WGS sequence"/>
</dbReference>
<sequence>MRLDYLLVAVVVGDHAISPCRAARREQRAAGTSYAPQPANCPATPIVRQASSLAAGEFQYISSRKPIANAALASWLKQVNKNFDTSALPIVALAGSGGGYRALLNEAGIIQAMDSRDSNSSAKGLYQALCYHSALSGGGRLAQSLAAWNWPTISFLRENVYEPRLQNSFILPGGFTVAFAYAQILADVIAKAAALFPVTIGDIYGRLLGHNLFPGADGGAALTMSGLTTFSNFTAHRVPYPIITSIGTNASSSGNCSALPDAIQYEYTPHEFGSWDKGVDSFVQMAFLGSSLSNGVVAQGSRCTRGFDRLDFITASTSNIFGFLCGPLYAGATAFAQLADALQNALLEAAGIATTELFNVIPNPFRGYSRATAVAGAKFLTLGDGDLSLQNNPVFPFLQPERNVSVLIVAETCNENATNSLCTGLSLYNTYLQSKVQGLPKMPTIPTESTFIAQNLGSQARFFGCRQPNALTIIWLPLVAYSSTAAQDVSTFDIQINEETTDAAIRNGNLVATQGDDPKWPMCLACAITTKSGRPLLAGCDACLNKYCV</sequence>
<dbReference type="GO" id="GO:0004622">
    <property type="term" value="F:phosphatidylcholine lysophospholipase activity"/>
    <property type="evidence" value="ECO:0007669"/>
    <property type="project" value="UniProtKB-EC"/>
</dbReference>
<comment type="caution">
    <text evidence="11">The sequence shown here is derived from an EMBL/GenBank/DDBJ whole genome shotgun (WGS) entry which is preliminary data.</text>
</comment>
<organism evidence="11 12">
    <name type="scientific">Elasticomyces elasticus</name>
    <dbReference type="NCBI Taxonomy" id="574655"/>
    <lineage>
        <taxon>Eukaryota</taxon>
        <taxon>Fungi</taxon>
        <taxon>Dikarya</taxon>
        <taxon>Ascomycota</taxon>
        <taxon>Pezizomycotina</taxon>
        <taxon>Dothideomycetes</taxon>
        <taxon>Dothideomycetidae</taxon>
        <taxon>Mycosphaerellales</taxon>
        <taxon>Teratosphaeriaceae</taxon>
        <taxon>Elasticomyces</taxon>
    </lineage>
</organism>
<dbReference type="AlphaFoldDB" id="A0AAN7WG65"/>
<dbReference type="GO" id="GO:0004623">
    <property type="term" value="F:phospholipase A2 activity"/>
    <property type="evidence" value="ECO:0007669"/>
    <property type="project" value="TreeGrafter"/>
</dbReference>
<keyword evidence="4 8" id="KW-0378">Hydrolase</keyword>
<proteinExistence type="inferred from homology"/>